<dbReference type="PANTHER" id="PTHR37422">
    <property type="entry name" value="TEICHURONIC ACID BIOSYNTHESIS PROTEIN TUAE"/>
    <property type="match status" value="1"/>
</dbReference>
<feature type="transmembrane region" description="Helical" evidence="6">
    <location>
        <begin position="103"/>
        <end position="122"/>
    </location>
</feature>
<name>A0AAU7JRS4_9MICO</name>
<evidence type="ECO:0000256" key="1">
    <source>
        <dbReference type="ARBA" id="ARBA00004141"/>
    </source>
</evidence>
<feature type="transmembrane region" description="Helical" evidence="6">
    <location>
        <begin position="206"/>
        <end position="239"/>
    </location>
</feature>
<evidence type="ECO:0000256" key="3">
    <source>
        <dbReference type="ARBA" id="ARBA00022989"/>
    </source>
</evidence>
<dbReference type="GO" id="GO:0016020">
    <property type="term" value="C:membrane"/>
    <property type="evidence" value="ECO:0007669"/>
    <property type="project" value="UniProtKB-SubCell"/>
</dbReference>
<accession>A0AAU7JRS4</accession>
<comment type="subcellular location">
    <subcellularLocation>
        <location evidence="1">Membrane</location>
        <topology evidence="1">Multi-pass membrane protein</topology>
    </subcellularLocation>
</comment>
<evidence type="ECO:0000256" key="5">
    <source>
        <dbReference type="SAM" id="MobiDB-lite"/>
    </source>
</evidence>
<keyword evidence="4 6" id="KW-0472">Membrane</keyword>
<dbReference type="EMBL" id="CP157483">
    <property type="protein sequence ID" value="XBO42609.1"/>
    <property type="molecule type" value="Genomic_DNA"/>
</dbReference>
<sequence length="436" mass="45198">MTTTGIQTHEGLSGAHAGPTPSRLRSPVPAFVACTVALTPILVPAGPGNSALADVPMLVAITLAVVATAATGVRVRVPYAAGVTLLIVGGLVATLISGAPARVVLVLAQDLLLLLWSFAIVSGRGDPQMVVALTKAWCRTVPIVALIGLLSYMVGFGPLSGVTAADASRASYTFGDPNLAANYLVLGLVVMFACRRPVNMPLRRLCYLLVLAAIVLTGSNGGAIGLALVFTGLAILHAWRREGPTAALLALSLSAALVVGGAVFVSPHVDLTSVREAAAGSIPLFRDSVGRSNSSVSERSALFDESTRLWFQGSGSGYGPARTKATLLAFQAPYVKEAHNDYMATLLERGPIGVLGLILLWLATGANLRKVLTRRLPAGARDAVPRAWALAVGAPVLAVSGAFYEVLHFRHAWTWLGLVALLALSTEGSGARKVAR</sequence>
<feature type="transmembrane region" description="Helical" evidence="6">
    <location>
        <begin position="245"/>
        <end position="265"/>
    </location>
</feature>
<organism evidence="8">
    <name type="scientific">Pedococcus sp. KACC 23699</name>
    <dbReference type="NCBI Taxonomy" id="3149228"/>
    <lineage>
        <taxon>Bacteria</taxon>
        <taxon>Bacillati</taxon>
        <taxon>Actinomycetota</taxon>
        <taxon>Actinomycetes</taxon>
        <taxon>Micrococcales</taxon>
        <taxon>Intrasporangiaceae</taxon>
        <taxon>Pedococcus</taxon>
    </lineage>
</organism>
<keyword evidence="3 6" id="KW-1133">Transmembrane helix</keyword>
<evidence type="ECO:0000256" key="2">
    <source>
        <dbReference type="ARBA" id="ARBA00022692"/>
    </source>
</evidence>
<gene>
    <name evidence="8" type="ORF">ABEG17_13650</name>
</gene>
<keyword evidence="8" id="KW-0436">Ligase</keyword>
<feature type="transmembrane region" description="Helical" evidence="6">
    <location>
        <begin position="388"/>
        <end position="407"/>
    </location>
</feature>
<feature type="transmembrane region" description="Helical" evidence="6">
    <location>
        <begin position="143"/>
        <end position="165"/>
    </location>
</feature>
<proteinExistence type="predicted"/>
<dbReference type="RefSeq" id="WP_406830029.1">
    <property type="nucleotide sequence ID" value="NZ_CP157483.1"/>
</dbReference>
<feature type="transmembrane region" description="Helical" evidence="6">
    <location>
        <begin position="177"/>
        <end position="194"/>
    </location>
</feature>
<dbReference type="InterPro" id="IPR051533">
    <property type="entry name" value="WaaL-like"/>
</dbReference>
<dbReference type="PANTHER" id="PTHR37422:SF13">
    <property type="entry name" value="LIPOPOLYSACCHARIDE BIOSYNTHESIS PROTEIN PA4999-RELATED"/>
    <property type="match status" value="1"/>
</dbReference>
<dbReference type="InterPro" id="IPR007016">
    <property type="entry name" value="O-antigen_ligase-rel_domated"/>
</dbReference>
<evidence type="ECO:0000313" key="8">
    <source>
        <dbReference type="EMBL" id="XBO42609.1"/>
    </source>
</evidence>
<feature type="region of interest" description="Disordered" evidence="5">
    <location>
        <begin position="1"/>
        <end position="22"/>
    </location>
</feature>
<dbReference type="AlphaFoldDB" id="A0AAU7JRS4"/>
<keyword evidence="2 6" id="KW-0812">Transmembrane</keyword>
<evidence type="ECO:0000256" key="4">
    <source>
        <dbReference type="ARBA" id="ARBA00023136"/>
    </source>
</evidence>
<evidence type="ECO:0000256" key="6">
    <source>
        <dbReference type="SAM" id="Phobius"/>
    </source>
</evidence>
<feature type="domain" description="O-antigen ligase-related" evidence="7">
    <location>
        <begin position="207"/>
        <end position="357"/>
    </location>
</feature>
<evidence type="ECO:0000259" key="7">
    <source>
        <dbReference type="Pfam" id="PF04932"/>
    </source>
</evidence>
<reference evidence="8" key="1">
    <citation type="submission" date="2024-05" db="EMBL/GenBank/DDBJ databases">
        <authorList>
            <person name="Kim S."/>
            <person name="Heo J."/>
            <person name="Choi H."/>
            <person name="Choi Y."/>
            <person name="Kwon S.-W."/>
            <person name="Kim Y."/>
        </authorList>
    </citation>
    <scope>NUCLEOTIDE SEQUENCE</scope>
    <source>
        <strain evidence="8">KACC 23699</strain>
    </source>
</reference>
<feature type="transmembrane region" description="Helical" evidence="6">
    <location>
        <begin position="77"/>
        <end position="97"/>
    </location>
</feature>
<protein>
    <submittedName>
        <fullName evidence="8">O-antigen ligase family protein</fullName>
    </submittedName>
</protein>
<feature type="transmembrane region" description="Helical" evidence="6">
    <location>
        <begin position="350"/>
        <end position="368"/>
    </location>
</feature>
<dbReference type="Pfam" id="PF04932">
    <property type="entry name" value="Wzy_C"/>
    <property type="match status" value="1"/>
</dbReference>
<dbReference type="GO" id="GO:0016874">
    <property type="term" value="F:ligase activity"/>
    <property type="evidence" value="ECO:0007669"/>
    <property type="project" value="UniProtKB-KW"/>
</dbReference>